<dbReference type="Gene3D" id="3.40.50.2000">
    <property type="entry name" value="Glycogen Phosphorylase B"/>
    <property type="match status" value="2"/>
</dbReference>
<keyword evidence="5" id="KW-1133">Transmembrane helix</keyword>
<evidence type="ECO:0000256" key="5">
    <source>
        <dbReference type="RuleBase" id="RU362059"/>
    </source>
</evidence>
<organism evidence="6 7">
    <name type="scientific">Euphydryas editha</name>
    <name type="common">Edith's checkerspot</name>
    <dbReference type="NCBI Taxonomy" id="104508"/>
    <lineage>
        <taxon>Eukaryota</taxon>
        <taxon>Metazoa</taxon>
        <taxon>Ecdysozoa</taxon>
        <taxon>Arthropoda</taxon>
        <taxon>Hexapoda</taxon>
        <taxon>Insecta</taxon>
        <taxon>Pterygota</taxon>
        <taxon>Neoptera</taxon>
        <taxon>Endopterygota</taxon>
        <taxon>Lepidoptera</taxon>
        <taxon>Glossata</taxon>
        <taxon>Ditrysia</taxon>
        <taxon>Papilionoidea</taxon>
        <taxon>Nymphalidae</taxon>
        <taxon>Nymphalinae</taxon>
        <taxon>Euphydryas</taxon>
    </lineage>
</organism>
<feature type="signal peptide" evidence="5">
    <location>
        <begin position="1"/>
        <end position="17"/>
    </location>
</feature>
<feature type="chain" id="PRO_5043102520" description="UDP-glucuronosyltransferase" evidence="5">
    <location>
        <begin position="18"/>
        <end position="514"/>
    </location>
</feature>
<comment type="catalytic activity">
    <reaction evidence="5">
        <text>glucuronate acceptor + UDP-alpha-D-glucuronate = acceptor beta-D-glucuronoside + UDP + H(+)</text>
        <dbReference type="Rhea" id="RHEA:21032"/>
        <dbReference type="ChEBI" id="CHEBI:15378"/>
        <dbReference type="ChEBI" id="CHEBI:58052"/>
        <dbReference type="ChEBI" id="CHEBI:58223"/>
        <dbReference type="ChEBI" id="CHEBI:132367"/>
        <dbReference type="ChEBI" id="CHEBI:132368"/>
        <dbReference type="EC" id="2.4.1.17"/>
    </reaction>
</comment>
<comment type="similarity">
    <text evidence="1 4">Belongs to the UDP-glycosyltransferase family.</text>
</comment>
<dbReference type="Proteomes" id="UP001153954">
    <property type="component" value="Unassembled WGS sequence"/>
</dbReference>
<keyword evidence="2 4" id="KW-0328">Glycosyltransferase</keyword>
<evidence type="ECO:0000313" key="6">
    <source>
        <dbReference type="EMBL" id="CAH2101290.1"/>
    </source>
</evidence>
<comment type="subcellular location">
    <subcellularLocation>
        <location evidence="5">Membrane</location>
        <topology evidence="5">Single-pass membrane protein</topology>
    </subcellularLocation>
</comment>
<sequence>MFRLILCLISVLVKSECAKILGVFPSPSISHQVVFRPLMIELARRGHEVTVITTDRAFPKDQPLANLTEIDTHDISYQYVAGIREEFGNKNDEIDIISIMCDLLLNLVDIQLKSKEVQEYIHNNKKIDLLFVESYIRPTLIYSYIYDAPVIEFSSLSGFFTNFQNIGAATHLFLYPEPMTRRINNLTLWEKIKRLYIHYSSSNIHDKYADTESELFRKVFGPDVPNMNVLRNNIDMTFLNVHPIWDFNRPVPPNVVYLGGLHQKPQKELPKDLQSYLDSSKNGVIYISFGTNVRPFMFPSDKLKIIINVISKLPYNVLWKWDDDELPGRPQNVKISKWFPQSDLLRHSKIKAFITQGGLQSTDEAITAGVPLIGIPMMGDQWFNSEQYVKFNIGKQILFEKLSEEQLMDAIKTVIEDESYRQNIVKLRDVMRDQPLQPLQRAVWWTEYVLRHGGGTHLRAAGAGVSWTDYYELELIMSLLAAFVILLATITLTIYIIYTNIKYNFFTHLKVKEN</sequence>
<evidence type="ECO:0000256" key="3">
    <source>
        <dbReference type="ARBA" id="ARBA00022679"/>
    </source>
</evidence>
<dbReference type="CDD" id="cd03784">
    <property type="entry name" value="GT1_Gtf-like"/>
    <property type="match status" value="1"/>
</dbReference>
<dbReference type="InterPro" id="IPR050271">
    <property type="entry name" value="UDP-glycosyltransferase"/>
</dbReference>
<dbReference type="GO" id="GO:0015020">
    <property type="term" value="F:glucuronosyltransferase activity"/>
    <property type="evidence" value="ECO:0007669"/>
    <property type="project" value="UniProtKB-EC"/>
</dbReference>
<dbReference type="InterPro" id="IPR002213">
    <property type="entry name" value="UDP_glucos_trans"/>
</dbReference>
<protein>
    <recommendedName>
        <fullName evidence="5">UDP-glucuronosyltransferase</fullName>
        <ecNumber evidence="5">2.4.1.17</ecNumber>
    </recommendedName>
</protein>
<comment type="caution">
    <text evidence="6">The sequence shown here is derived from an EMBL/GenBank/DDBJ whole genome shotgun (WGS) entry which is preliminary data.</text>
</comment>
<keyword evidence="5" id="KW-0732">Signal</keyword>
<dbReference type="Pfam" id="PF00201">
    <property type="entry name" value="UDPGT"/>
    <property type="match status" value="1"/>
</dbReference>
<dbReference type="PANTHER" id="PTHR48043">
    <property type="entry name" value="EG:EG0003.4 PROTEIN-RELATED"/>
    <property type="match status" value="1"/>
</dbReference>
<keyword evidence="5" id="KW-0472">Membrane</keyword>
<dbReference type="AlphaFoldDB" id="A0AAU9UPH8"/>
<dbReference type="EMBL" id="CAKOGL010000023">
    <property type="protein sequence ID" value="CAH2101290.1"/>
    <property type="molecule type" value="Genomic_DNA"/>
</dbReference>
<dbReference type="PROSITE" id="PS00375">
    <property type="entry name" value="UDPGT"/>
    <property type="match status" value="1"/>
</dbReference>
<evidence type="ECO:0000256" key="4">
    <source>
        <dbReference type="RuleBase" id="RU003718"/>
    </source>
</evidence>
<keyword evidence="3 4" id="KW-0808">Transferase</keyword>
<dbReference type="GO" id="GO:0016020">
    <property type="term" value="C:membrane"/>
    <property type="evidence" value="ECO:0007669"/>
    <property type="project" value="UniProtKB-SubCell"/>
</dbReference>
<dbReference type="EC" id="2.4.1.17" evidence="5"/>
<keyword evidence="5" id="KW-0812">Transmembrane</keyword>
<keyword evidence="7" id="KW-1185">Reference proteome</keyword>
<evidence type="ECO:0000256" key="2">
    <source>
        <dbReference type="ARBA" id="ARBA00022676"/>
    </source>
</evidence>
<feature type="transmembrane region" description="Helical" evidence="5">
    <location>
        <begin position="475"/>
        <end position="498"/>
    </location>
</feature>
<dbReference type="SUPFAM" id="SSF53756">
    <property type="entry name" value="UDP-Glycosyltransferase/glycogen phosphorylase"/>
    <property type="match status" value="1"/>
</dbReference>
<dbReference type="FunFam" id="3.40.50.2000:FF:000050">
    <property type="entry name" value="UDP-glucuronosyltransferase"/>
    <property type="match status" value="1"/>
</dbReference>
<name>A0AAU9UPH8_EUPED</name>
<evidence type="ECO:0000256" key="1">
    <source>
        <dbReference type="ARBA" id="ARBA00009995"/>
    </source>
</evidence>
<gene>
    <name evidence="6" type="ORF">EEDITHA_LOCUS16060</name>
</gene>
<evidence type="ECO:0000313" key="7">
    <source>
        <dbReference type="Proteomes" id="UP001153954"/>
    </source>
</evidence>
<reference evidence="6" key="1">
    <citation type="submission" date="2022-03" db="EMBL/GenBank/DDBJ databases">
        <authorList>
            <person name="Tunstrom K."/>
        </authorList>
    </citation>
    <scope>NUCLEOTIDE SEQUENCE</scope>
</reference>
<dbReference type="InterPro" id="IPR035595">
    <property type="entry name" value="UDP_glycos_trans_CS"/>
</dbReference>
<proteinExistence type="inferred from homology"/>
<accession>A0AAU9UPH8</accession>
<dbReference type="PANTHER" id="PTHR48043:SF159">
    <property type="entry name" value="EG:EG0003.4 PROTEIN-RELATED"/>
    <property type="match status" value="1"/>
</dbReference>